<dbReference type="EMBL" id="CP130612">
    <property type="protein sequence ID" value="WKW11132.1"/>
    <property type="molecule type" value="Genomic_DNA"/>
</dbReference>
<accession>A0AA49JSK0</accession>
<dbReference type="Gene3D" id="1.10.1740.10">
    <property type="match status" value="1"/>
</dbReference>
<evidence type="ECO:0000256" key="3">
    <source>
        <dbReference type="ARBA" id="ARBA00023082"/>
    </source>
</evidence>
<keyword evidence="10" id="KW-1185">Reference proteome</keyword>
<dbReference type="InterPro" id="IPR007627">
    <property type="entry name" value="RNA_pol_sigma70_r2"/>
</dbReference>
<evidence type="ECO:0000313" key="8">
    <source>
        <dbReference type="EMBL" id="WKW11132.1"/>
    </source>
</evidence>
<dbReference type="InterPro" id="IPR039425">
    <property type="entry name" value="RNA_pol_sigma-70-like"/>
</dbReference>
<sequence>MQQKDEIGHWRGGSLGTKCDSLARYGVWLDVMDNTMDESLVGGTPWRGQQRPGYPPQTSLMPQAHGAPSIDPTLPLRAKAGDRQAFAQLVDATYPRALRFALHMVANREDAEEAVQDTFVRVYHNLRRFRDDARFEPWLFRILANRCRTLLAKRARHATVIQYGELPDRIGATSDVERDWTEEVYKVLDTLPAEQKEAFLLRHVEDMAYEDIAAITGVGMSALRMRVKRACDTLRARLSEMMRDD</sequence>
<dbReference type="KEGG" id="pspc:Strain318_000367"/>
<dbReference type="InterPro" id="IPR014284">
    <property type="entry name" value="RNA_pol_sigma-70_dom"/>
</dbReference>
<dbReference type="AlphaFoldDB" id="A0AA49JYB2"/>
<name>A0AA49JYB2_9BACT</name>
<comment type="similarity">
    <text evidence="1">Belongs to the sigma-70 factor family. ECF subfamily.</text>
</comment>
<dbReference type="Gene3D" id="1.10.10.10">
    <property type="entry name" value="Winged helix-like DNA-binding domain superfamily/Winged helix DNA-binding domain"/>
    <property type="match status" value="1"/>
</dbReference>
<evidence type="ECO:0000259" key="7">
    <source>
        <dbReference type="Pfam" id="PF08281"/>
    </source>
</evidence>
<dbReference type="Pfam" id="PF04542">
    <property type="entry name" value="Sigma70_r2"/>
    <property type="match status" value="1"/>
</dbReference>
<dbReference type="GO" id="GO:0006352">
    <property type="term" value="P:DNA-templated transcription initiation"/>
    <property type="evidence" value="ECO:0007669"/>
    <property type="project" value="InterPro"/>
</dbReference>
<dbReference type="Proteomes" id="UP001229955">
    <property type="component" value="Chromosome"/>
</dbReference>
<keyword evidence="3" id="KW-0731">Sigma factor</keyword>
<evidence type="ECO:0000256" key="5">
    <source>
        <dbReference type="ARBA" id="ARBA00023163"/>
    </source>
</evidence>
<evidence type="ECO:0000256" key="4">
    <source>
        <dbReference type="ARBA" id="ARBA00023125"/>
    </source>
</evidence>
<keyword evidence="4" id="KW-0238">DNA-binding</keyword>
<gene>
    <name evidence="8" type="ORF">Strain138_000367</name>
    <name evidence="9" type="ORF">Strain318_000367</name>
</gene>
<evidence type="ECO:0000259" key="6">
    <source>
        <dbReference type="Pfam" id="PF04542"/>
    </source>
</evidence>
<dbReference type="PANTHER" id="PTHR43133:SF8">
    <property type="entry name" value="RNA POLYMERASE SIGMA FACTOR HI_1459-RELATED"/>
    <property type="match status" value="1"/>
</dbReference>
<dbReference type="GO" id="GO:0016987">
    <property type="term" value="F:sigma factor activity"/>
    <property type="evidence" value="ECO:0007669"/>
    <property type="project" value="UniProtKB-KW"/>
</dbReference>
<accession>A0AA49JYB2</accession>
<keyword evidence="5" id="KW-0804">Transcription</keyword>
<dbReference type="InterPro" id="IPR013324">
    <property type="entry name" value="RNA_pol_sigma_r3/r4-like"/>
</dbReference>
<dbReference type="EMBL" id="CP130613">
    <property type="protein sequence ID" value="WKW14042.1"/>
    <property type="molecule type" value="Genomic_DNA"/>
</dbReference>
<dbReference type="SUPFAM" id="SSF88659">
    <property type="entry name" value="Sigma3 and sigma4 domains of RNA polymerase sigma factors"/>
    <property type="match status" value="1"/>
</dbReference>
<dbReference type="Pfam" id="PF08281">
    <property type="entry name" value="Sigma70_r4_2"/>
    <property type="match status" value="1"/>
</dbReference>
<dbReference type="InterPro" id="IPR013325">
    <property type="entry name" value="RNA_pol_sigma_r2"/>
</dbReference>
<protein>
    <submittedName>
        <fullName evidence="9">RNA polymerase sigma factor</fullName>
    </submittedName>
</protein>
<dbReference type="InterPro" id="IPR036388">
    <property type="entry name" value="WH-like_DNA-bd_sf"/>
</dbReference>
<organism evidence="9 10">
    <name type="scientific">Pseudogemmatithrix spongiicola</name>
    <dbReference type="NCBI Taxonomy" id="3062599"/>
    <lineage>
        <taxon>Bacteria</taxon>
        <taxon>Pseudomonadati</taxon>
        <taxon>Gemmatimonadota</taxon>
        <taxon>Gemmatimonadia</taxon>
        <taxon>Gemmatimonadales</taxon>
        <taxon>Gemmatimonadaceae</taxon>
        <taxon>Pseudogemmatithrix</taxon>
    </lineage>
</organism>
<evidence type="ECO:0000256" key="1">
    <source>
        <dbReference type="ARBA" id="ARBA00010641"/>
    </source>
</evidence>
<dbReference type="CDD" id="cd06171">
    <property type="entry name" value="Sigma70_r4"/>
    <property type="match status" value="1"/>
</dbReference>
<keyword evidence="2" id="KW-0805">Transcription regulation</keyword>
<evidence type="ECO:0000313" key="10">
    <source>
        <dbReference type="Proteomes" id="UP001229955"/>
    </source>
</evidence>
<feature type="domain" description="RNA polymerase sigma factor 70 region 4 type 2" evidence="7">
    <location>
        <begin position="182"/>
        <end position="232"/>
    </location>
</feature>
<proteinExistence type="inferred from homology"/>
<evidence type="ECO:0000313" key="9">
    <source>
        <dbReference type="EMBL" id="WKW14042.1"/>
    </source>
</evidence>
<dbReference type="NCBIfam" id="TIGR02937">
    <property type="entry name" value="sigma70-ECF"/>
    <property type="match status" value="1"/>
</dbReference>
<dbReference type="GO" id="GO:0003677">
    <property type="term" value="F:DNA binding"/>
    <property type="evidence" value="ECO:0007669"/>
    <property type="project" value="UniProtKB-KW"/>
</dbReference>
<evidence type="ECO:0000256" key="2">
    <source>
        <dbReference type="ARBA" id="ARBA00023015"/>
    </source>
</evidence>
<dbReference type="SUPFAM" id="SSF88946">
    <property type="entry name" value="Sigma2 domain of RNA polymerase sigma factors"/>
    <property type="match status" value="1"/>
</dbReference>
<feature type="domain" description="RNA polymerase sigma-70 region 2" evidence="6">
    <location>
        <begin position="89"/>
        <end position="156"/>
    </location>
</feature>
<dbReference type="InterPro" id="IPR013249">
    <property type="entry name" value="RNA_pol_sigma70_r4_t2"/>
</dbReference>
<dbReference type="PANTHER" id="PTHR43133">
    <property type="entry name" value="RNA POLYMERASE ECF-TYPE SIGMA FACTO"/>
    <property type="match status" value="1"/>
</dbReference>
<dbReference type="RefSeq" id="WP_367886834.1">
    <property type="nucleotide sequence ID" value="NZ_CP130612.1"/>
</dbReference>
<reference evidence="9" key="1">
    <citation type="submission" date="2023-07" db="EMBL/GenBank/DDBJ databases">
        <authorList>
            <person name="Haufschild T."/>
            <person name="Kallscheuer N."/>
            <person name="Hammer J."/>
            <person name="Kohn T."/>
            <person name="Kabuu M."/>
            <person name="Jogler M."/>
            <person name="Wohfarth N."/>
            <person name="Heuer A."/>
            <person name="Rohde M."/>
            <person name="van Teeseling M.C.F."/>
            <person name="Jogler C."/>
        </authorList>
    </citation>
    <scope>NUCLEOTIDE SEQUENCE</scope>
    <source>
        <strain evidence="8">Strain 138</strain>
        <strain evidence="9">Strain 318</strain>
    </source>
</reference>